<feature type="region of interest" description="Disordered" evidence="1">
    <location>
        <begin position="437"/>
        <end position="503"/>
    </location>
</feature>
<dbReference type="PANTHER" id="PTHR30121:SF11">
    <property type="entry name" value="AAA+ ATPASE DOMAIN-CONTAINING PROTEIN"/>
    <property type="match status" value="1"/>
</dbReference>
<name>A0ABC8ATI6_9NOCA</name>
<evidence type="ECO:0000256" key="1">
    <source>
        <dbReference type="SAM" id="MobiDB-lite"/>
    </source>
</evidence>
<evidence type="ECO:0000313" key="2">
    <source>
        <dbReference type="EMBL" id="APA97538.1"/>
    </source>
</evidence>
<dbReference type="PANTHER" id="PTHR30121">
    <property type="entry name" value="UNCHARACTERIZED PROTEIN YJGR-RELATED"/>
    <property type="match status" value="1"/>
</dbReference>
<dbReference type="RefSeq" id="WP_071343961.1">
    <property type="nucleotide sequence ID" value="NZ_CP017839.1"/>
</dbReference>
<protein>
    <recommendedName>
        <fullName evidence="4">TraD/TraG TraM recognition site domain-containing protein</fullName>
    </recommendedName>
</protein>
<gene>
    <name evidence="2" type="ORF">NS506_03486</name>
</gene>
<dbReference type="AlphaFoldDB" id="A0ABC8ATI6"/>
<evidence type="ECO:0008006" key="4">
    <source>
        <dbReference type="Google" id="ProtNLM"/>
    </source>
</evidence>
<accession>A0ABC8ATI6</accession>
<feature type="compositionally biased region" description="Basic and acidic residues" evidence="1">
    <location>
        <begin position="9"/>
        <end position="30"/>
    </location>
</feature>
<dbReference type="InterPro" id="IPR051162">
    <property type="entry name" value="T4SS_component"/>
</dbReference>
<organism evidence="2 3">
    <name type="scientific">Nocardia seriolae</name>
    <dbReference type="NCBI Taxonomy" id="37332"/>
    <lineage>
        <taxon>Bacteria</taxon>
        <taxon>Bacillati</taxon>
        <taxon>Actinomycetota</taxon>
        <taxon>Actinomycetes</taxon>
        <taxon>Mycobacteriales</taxon>
        <taxon>Nocardiaceae</taxon>
        <taxon>Nocardia</taxon>
    </lineage>
</organism>
<dbReference type="KEGG" id="nsr:NS506_03486"/>
<proteinExistence type="predicted"/>
<dbReference type="Gene3D" id="3.40.50.300">
    <property type="entry name" value="P-loop containing nucleotide triphosphate hydrolases"/>
    <property type="match status" value="2"/>
</dbReference>
<dbReference type="CDD" id="cd01127">
    <property type="entry name" value="TrwB_TraG_TraD_VirD4"/>
    <property type="match status" value="1"/>
</dbReference>
<dbReference type="SUPFAM" id="SSF52540">
    <property type="entry name" value="P-loop containing nucleoside triphosphate hydrolases"/>
    <property type="match status" value="1"/>
</dbReference>
<feature type="region of interest" description="Disordered" evidence="1">
    <location>
        <begin position="1"/>
        <end position="41"/>
    </location>
</feature>
<sequence>MNVTPATDNSDRAEDPVPRLRLTPPRDPRRGHPKPLGVNGGQVIGLRVPDARHHIHVPGITGTGKSTWLANLTLAEAAAGRGVVLLDCQGDLARNVLERLPLECADRLVIFDPAEHDAPPVWNVLTPLGADTVQAREYTAETITGTFRRVYAQAWGPRMDELFRAACLTLIRRPGSTLADIIPLLTQPGYARRLVERYGTPGGLEGYWQGYDDLTAVQRQQLYGPVISRLRPVMSHQFARDLLATPTSTVDLSEILDGGILIARLPKGELGEHGAVLIGSLLLSGLWSATTRRAERAPEDRPDATIIVDECHNFLHLPIGVDDALAESRGYRVSLVLAHQHLGQLPTDIRGAVDANARNKIVFRVSPADATKIAAHFTPIFDDTDLAHRPNFGISARIINNGTDAAPFDLAALPLPDPIPGRGGALRAAARARTGLSRAARHALAHRHQLATGKSASNPAGGQHFSLSHSPAHSLSHSPSQLERDSERDTAPPASTQSSGGEQ</sequence>
<feature type="compositionally biased region" description="Low complexity" evidence="1">
    <location>
        <begin position="466"/>
        <end position="480"/>
    </location>
</feature>
<evidence type="ECO:0000313" key="3">
    <source>
        <dbReference type="Proteomes" id="UP000180166"/>
    </source>
</evidence>
<reference evidence="2 3" key="1">
    <citation type="submission" date="2016-10" db="EMBL/GenBank/DDBJ databases">
        <title>Genome sequence of Nocardia seriolae strain EM150506, isolated from Anguila japonica.</title>
        <authorList>
            <person name="Han H.-J."/>
        </authorList>
    </citation>
    <scope>NUCLEOTIDE SEQUENCE [LARGE SCALE GENOMIC DNA]</scope>
    <source>
        <strain evidence="2 3">EM150506</strain>
    </source>
</reference>
<feature type="compositionally biased region" description="Basic residues" evidence="1">
    <location>
        <begin position="439"/>
        <end position="449"/>
    </location>
</feature>
<dbReference type="InterPro" id="IPR027417">
    <property type="entry name" value="P-loop_NTPase"/>
</dbReference>
<dbReference type="EMBL" id="CP017839">
    <property type="protein sequence ID" value="APA97538.1"/>
    <property type="molecule type" value="Genomic_DNA"/>
</dbReference>
<dbReference type="Proteomes" id="UP000180166">
    <property type="component" value="Chromosome"/>
</dbReference>
<feature type="compositionally biased region" description="Polar residues" evidence="1">
    <location>
        <begin position="493"/>
        <end position="503"/>
    </location>
</feature>